<keyword evidence="3" id="KW-1185">Reference proteome</keyword>
<dbReference type="Gene3D" id="3.10.310.70">
    <property type="match status" value="1"/>
</dbReference>
<dbReference type="InterPro" id="IPR033932">
    <property type="entry name" value="YtcJ-like"/>
</dbReference>
<dbReference type="SUPFAM" id="SSF51556">
    <property type="entry name" value="Metallo-dependent hydrolases"/>
    <property type="match status" value="1"/>
</dbReference>
<organism evidence="2 3">
    <name type="scientific">Sedimentibacter acidaminivorans</name>
    <dbReference type="NCBI Taxonomy" id="913099"/>
    <lineage>
        <taxon>Bacteria</taxon>
        <taxon>Bacillati</taxon>
        <taxon>Bacillota</taxon>
        <taxon>Tissierellia</taxon>
        <taxon>Sedimentibacter</taxon>
    </lineage>
</organism>
<reference evidence="2 3" key="1">
    <citation type="submission" date="2021-03" db="EMBL/GenBank/DDBJ databases">
        <title>Genomic Encyclopedia of Type Strains, Phase IV (KMG-IV): sequencing the most valuable type-strain genomes for metagenomic binning, comparative biology and taxonomic classification.</title>
        <authorList>
            <person name="Goeker M."/>
        </authorList>
    </citation>
    <scope>NUCLEOTIDE SEQUENCE [LARGE SCALE GENOMIC DNA]</scope>
    <source>
        <strain evidence="2 3">DSM 24004</strain>
    </source>
</reference>
<evidence type="ECO:0000259" key="1">
    <source>
        <dbReference type="Pfam" id="PF07969"/>
    </source>
</evidence>
<evidence type="ECO:0000313" key="3">
    <source>
        <dbReference type="Proteomes" id="UP001519342"/>
    </source>
</evidence>
<dbReference type="InterPro" id="IPR013108">
    <property type="entry name" value="Amidohydro_3"/>
</dbReference>
<name>A0ABS4GA20_9FIRM</name>
<dbReference type="PANTHER" id="PTHR22642:SF22">
    <property type="entry name" value="EXOENZYMES REGULATORY PROTEIN AEPA"/>
    <property type="match status" value="1"/>
</dbReference>
<gene>
    <name evidence="2" type="ORF">J2Z76_000386</name>
</gene>
<dbReference type="RefSeq" id="WP_209510285.1">
    <property type="nucleotide sequence ID" value="NZ_JAGGKS010000001.1"/>
</dbReference>
<dbReference type="Pfam" id="PF07969">
    <property type="entry name" value="Amidohydro_3"/>
    <property type="match status" value="1"/>
</dbReference>
<accession>A0ABS4GA20</accession>
<dbReference type="Gene3D" id="2.30.40.10">
    <property type="entry name" value="Urease, subunit C, domain 1"/>
    <property type="match status" value="1"/>
</dbReference>
<evidence type="ECO:0000313" key="2">
    <source>
        <dbReference type="EMBL" id="MBP1924533.1"/>
    </source>
</evidence>
<proteinExistence type="predicted"/>
<dbReference type="Proteomes" id="UP001519342">
    <property type="component" value="Unassembled WGS sequence"/>
</dbReference>
<dbReference type="Gene3D" id="3.20.20.140">
    <property type="entry name" value="Metal-dependent hydrolases"/>
    <property type="match status" value="1"/>
</dbReference>
<dbReference type="PANTHER" id="PTHR22642">
    <property type="entry name" value="IMIDAZOLONEPROPIONASE"/>
    <property type="match status" value="1"/>
</dbReference>
<dbReference type="EMBL" id="JAGGKS010000001">
    <property type="protein sequence ID" value="MBP1924533.1"/>
    <property type="molecule type" value="Genomic_DNA"/>
</dbReference>
<dbReference type="InterPro" id="IPR032466">
    <property type="entry name" value="Metal_Hydrolase"/>
</dbReference>
<dbReference type="CDD" id="cd01300">
    <property type="entry name" value="YtcJ_like"/>
    <property type="match status" value="1"/>
</dbReference>
<feature type="domain" description="Amidohydrolase 3" evidence="1">
    <location>
        <begin position="50"/>
        <end position="509"/>
    </location>
</feature>
<dbReference type="InterPro" id="IPR011059">
    <property type="entry name" value="Metal-dep_hydrolase_composite"/>
</dbReference>
<sequence length="519" mass="58674">MNIDKILFNGNIITMKQESERMEAIAISGDKIVAVGKNSEILNLKSDNSELINLYKKTVLPGFFDSHLHLVSTILSNIAINCFEAESISEILELIEAKKNNMGNMPLIYGKGISDFTLKEKRFPTRREIDLVAPNVPVILSSIEFHTVIVNSYAMHLFNIPFTTNSFEKDSQNRFTGKISNRGSYIARKKMFEMISDKIYLDNLDKTMSQIIKKGITTAVTVEGGSLFHDNHADFILNNRNIFPIDVELFYSTTNTSKILGAGLPRIGGDIFLDGSFRSQNAALYEPYSDNKNSTGFLFFKRDELFEFISQSDNLRLQIAIHAVGPRAIDMLLDCYEQAMRENNTSNQRHRIEHFELPTEKQILRAKELNLVLAMHPTYELYFRGKGDMYDTRIGYERSILTNPLKDIIDKGITVAGCSDSDVLPIDTMLGIYAATNQINENARISTYEALKMYTINGAYGIFQEDIKGTIDKNKLADIIVLSSDPIVIKKEYLKDIKVLLTMKSGKILHNSLGGLRYD</sequence>
<dbReference type="SUPFAM" id="SSF51338">
    <property type="entry name" value="Composite domain of metallo-dependent hydrolases"/>
    <property type="match status" value="1"/>
</dbReference>
<comment type="caution">
    <text evidence="2">The sequence shown here is derived from an EMBL/GenBank/DDBJ whole genome shotgun (WGS) entry which is preliminary data.</text>
</comment>
<protein>
    <submittedName>
        <fullName evidence="2">Amidohydrolase YtcJ</fullName>
    </submittedName>
</protein>